<reference evidence="3" key="1">
    <citation type="submission" date="2021-01" db="EMBL/GenBank/DDBJ databases">
        <authorList>
            <person name="Corre E."/>
            <person name="Pelletier E."/>
            <person name="Niang G."/>
            <person name="Scheremetjew M."/>
            <person name="Finn R."/>
            <person name="Kale V."/>
            <person name="Holt S."/>
            <person name="Cochrane G."/>
            <person name="Meng A."/>
            <person name="Brown T."/>
            <person name="Cohen L."/>
        </authorList>
    </citation>
    <scope>NUCLEOTIDE SEQUENCE</scope>
    <source>
        <strain evidence="3">CCMP3105</strain>
    </source>
</reference>
<protein>
    <submittedName>
        <fullName evidence="3">Uncharacterized protein</fullName>
    </submittedName>
</protein>
<proteinExistence type="predicted"/>
<feature type="coiled-coil region" evidence="1">
    <location>
        <begin position="52"/>
        <end position="79"/>
    </location>
</feature>
<keyword evidence="1" id="KW-0175">Coiled coil</keyword>
<feature type="chain" id="PRO_5031278663" evidence="2">
    <location>
        <begin position="24"/>
        <end position="275"/>
    </location>
</feature>
<feature type="signal peptide" evidence="2">
    <location>
        <begin position="1"/>
        <end position="23"/>
    </location>
</feature>
<keyword evidence="2" id="KW-0732">Signal</keyword>
<evidence type="ECO:0000256" key="1">
    <source>
        <dbReference type="SAM" id="Coils"/>
    </source>
</evidence>
<evidence type="ECO:0000256" key="2">
    <source>
        <dbReference type="SAM" id="SignalP"/>
    </source>
</evidence>
<evidence type="ECO:0000313" key="3">
    <source>
        <dbReference type="EMBL" id="CAE4615145.1"/>
    </source>
</evidence>
<gene>
    <name evidence="3" type="ORF">AMON00008_LOCUS35767</name>
</gene>
<sequence length="275" mass="28253">MAAALKPRLAALEVLLLPQAVNSLTAGLAPPLAPRLAALERVVGGESRVSGVLALAARAASLEQEAEALGEQLATLERAVGVGASDRGLPERLAVLEEELGLPAPVACSRAGSLGLADRVPRLRDAAEEALFRVQCLEEELLGRPSAGTLRPRISRLEVALNGRATAGSLLPRLGALEGEICGPRGPIRARVVALEADVRGHHPSAALFPRIAMLEADVSGQASAGALAPRVAVLEADVCGRAGAARTPKDRRGAMLPRVAALEATALAERGKVA</sequence>
<dbReference type="EMBL" id="HBNR01051102">
    <property type="protein sequence ID" value="CAE4615145.1"/>
    <property type="molecule type" value="Transcribed_RNA"/>
</dbReference>
<name>A0A7S4RI20_9DINO</name>
<accession>A0A7S4RI20</accession>
<organism evidence="3">
    <name type="scientific">Alexandrium monilatum</name>
    <dbReference type="NCBI Taxonomy" id="311494"/>
    <lineage>
        <taxon>Eukaryota</taxon>
        <taxon>Sar</taxon>
        <taxon>Alveolata</taxon>
        <taxon>Dinophyceae</taxon>
        <taxon>Gonyaulacales</taxon>
        <taxon>Pyrocystaceae</taxon>
        <taxon>Alexandrium</taxon>
    </lineage>
</organism>
<dbReference type="AlphaFoldDB" id="A0A7S4RI20"/>